<evidence type="ECO:0000313" key="4">
    <source>
        <dbReference type="Proteomes" id="UP000186922"/>
    </source>
</evidence>
<dbReference type="EMBL" id="BDGG01000011">
    <property type="protein sequence ID" value="GAV04666.1"/>
    <property type="molecule type" value="Genomic_DNA"/>
</dbReference>
<dbReference type="AlphaFoldDB" id="A0A1D1VUP5"/>
<organism evidence="3 4">
    <name type="scientific">Ramazzottius varieornatus</name>
    <name type="common">Water bear</name>
    <name type="synonym">Tardigrade</name>
    <dbReference type="NCBI Taxonomy" id="947166"/>
    <lineage>
        <taxon>Eukaryota</taxon>
        <taxon>Metazoa</taxon>
        <taxon>Ecdysozoa</taxon>
        <taxon>Tardigrada</taxon>
        <taxon>Eutardigrada</taxon>
        <taxon>Parachela</taxon>
        <taxon>Hypsibioidea</taxon>
        <taxon>Ramazzottiidae</taxon>
        <taxon>Ramazzottius</taxon>
    </lineage>
</organism>
<keyword evidence="4" id="KW-1185">Reference proteome</keyword>
<evidence type="ECO:0000256" key="2">
    <source>
        <dbReference type="SAM" id="SignalP"/>
    </source>
</evidence>
<gene>
    <name evidence="3" type="primary">RvY_14916</name>
    <name evidence="3" type="synonym">RvY_14916.2</name>
    <name evidence="3" type="ORF">RvY_14916-2</name>
</gene>
<keyword evidence="2" id="KW-0732">Signal</keyword>
<protein>
    <submittedName>
        <fullName evidence="3">Uncharacterized protein</fullName>
    </submittedName>
</protein>
<name>A0A1D1VUP5_RAMVA</name>
<dbReference type="Proteomes" id="UP000186922">
    <property type="component" value="Unassembled WGS sequence"/>
</dbReference>
<evidence type="ECO:0000313" key="3">
    <source>
        <dbReference type="EMBL" id="GAV04666.1"/>
    </source>
</evidence>
<feature type="signal peptide" evidence="2">
    <location>
        <begin position="1"/>
        <end position="22"/>
    </location>
</feature>
<feature type="compositionally biased region" description="Basic and acidic residues" evidence="1">
    <location>
        <begin position="67"/>
        <end position="77"/>
    </location>
</feature>
<sequence length="118" mass="12794">MQLGLLEVNAWLVSALLPGSSAKFLSFGILVSATTAVEHSVPQSTSPVVQAGDNYKDGDLRGSPQDGPKHTKMDFHPSFEGMLSTDNEPFRCLDKSADPTRTGRIHTHTHKQTVSTFN</sequence>
<accession>A0A1D1VUP5</accession>
<proteinExistence type="predicted"/>
<feature type="compositionally biased region" description="Basic and acidic residues" evidence="1">
    <location>
        <begin position="88"/>
        <end position="98"/>
    </location>
</feature>
<evidence type="ECO:0000256" key="1">
    <source>
        <dbReference type="SAM" id="MobiDB-lite"/>
    </source>
</evidence>
<feature type="chain" id="PRO_5008898876" evidence="2">
    <location>
        <begin position="23"/>
        <end position="118"/>
    </location>
</feature>
<reference evidence="3 4" key="1">
    <citation type="journal article" date="2016" name="Nat. Commun.">
        <title>Extremotolerant tardigrade genome and improved radiotolerance of human cultured cells by tardigrade-unique protein.</title>
        <authorList>
            <person name="Hashimoto T."/>
            <person name="Horikawa D.D."/>
            <person name="Saito Y."/>
            <person name="Kuwahara H."/>
            <person name="Kozuka-Hata H."/>
            <person name="Shin-I T."/>
            <person name="Minakuchi Y."/>
            <person name="Ohishi K."/>
            <person name="Motoyama A."/>
            <person name="Aizu T."/>
            <person name="Enomoto A."/>
            <person name="Kondo K."/>
            <person name="Tanaka S."/>
            <person name="Hara Y."/>
            <person name="Koshikawa S."/>
            <person name="Sagara H."/>
            <person name="Miura T."/>
            <person name="Yokobori S."/>
            <person name="Miyagawa K."/>
            <person name="Suzuki Y."/>
            <person name="Kubo T."/>
            <person name="Oyama M."/>
            <person name="Kohara Y."/>
            <person name="Fujiyama A."/>
            <person name="Arakawa K."/>
            <person name="Katayama T."/>
            <person name="Toyoda A."/>
            <person name="Kunieda T."/>
        </authorList>
    </citation>
    <scope>NUCLEOTIDE SEQUENCE [LARGE SCALE GENOMIC DNA]</scope>
    <source>
        <strain evidence="3 4">YOKOZUNA-1</strain>
    </source>
</reference>
<feature type="region of interest" description="Disordered" evidence="1">
    <location>
        <begin position="40"/>
        <end position="118"/>
    </location>
</feature>
<comment type="caution">
    <text evidence="3">The sequence shown here is derived from an EMBL/GenBank/DDBJ whole genome shotgun (WGS) entry which is preliminary data.</text>
</comment>